<sequence>MPASSKAQQTTARVALAMKRGEIPKTPGTPAYDMMRTMTDEELRDLATGPIVKPKK</sequence>
<comment type="caution">
    <text evidence="1">The sequence shown here is derived from an EMBL/GenBank/DDBJ whole genome shotgun (WGS) entry which is preliminary data.</text>
</comment>
<evidence type="ECO:0008006" key="2">
    <source>
        <dbReference type="Google" id="ProtNLM"/>
    </source>
</evidence>
<reference evidence="1" key="1">
    <citation type="journal article" date="2015" name="Nature">
        <title>Complex archaea that bridge the gap between prokaryotes and eukaryotes.</title>
        <authorList>
            <person name="Spang A."/>
            <person name="Saw J.H."/>
            <person name="Jorgensen S.L."/>
            <person name="Zaremba-Niedzwiedzka K."/>
            <person name="Martijn J."/>
            <person name="Lind A.E."/>
            <person name="van Eijk R."/>
            <person name="Schleper C."/>
            <person name="Guy L."/>
            <person name="Ettema T.J."/>
        </authorList>
    </citation>
    <scope>NUCLEOTIDE SEQUENCE</scope>
</reference>
<gene>
    <name evidence="1" type="ORF">LCGC14_2169160</name>
</gene>
<proteinExistence type="predicted"/>
<dbReference type="EMBL" id="LAZR01027970">
    <property type="protein sequence ID" value="KKL64031.1"/>
    <property type="molecule type" value="Genomic_DNA"/>
</dbReference>
<accession>A0A0F9ECR6</accession>
<protein>
    <recommendedName>
        <fullName evidence="2">DUF3008 domain-containing protein</fullName>
    </recommendedName>
</protein>
<dbReference type="Pfam" id="PF11450">
    <property type="entry name" value="DUF3008"/>
    <property type="match status" value="1"/>
</dbReference>
<dbReference type="AlphaFoldDB" id="A0A0F9ECR6"/>
<dbReference type="InterPro" id="IPR021553">
    <property type="entry name" value="DUF3008"/>
</dbReference>
<organism evidence="1">
    <name type="scientific">marine sediment metagenome</name>
    <dbReference type="NCBI Taxonomy" id="412755"/>
    <lineage>
        <taxon>unclassified sequences</taxon>
        <taxon>metagenomes</taxon>
        <taxon>ecological metagenomes</taxon>
    </lineage>
</organism>
<name>A0A0F9ECR6_9ZZZZ</name>
<evidence type="ECO:0000313" key="1">
    <source>
        <dbReference type="EMBL" id="KKL64031.1"/>
    </source>
</evidence>